<protein>
    <submittedName>
        <fullName evidence="1">Uncharacterized protein</fullName>
    </submittedName>
</protein>
<dbReference type="KEGG" id="crq:GCK72_004888"/>
<dbReference type="AlphaFoldDB" id="E3LG98"/>
<dbReference type="eggNOG" id="ENOG502TJNY">
    <property type="taxonomic scope" value="Eukaryota"/>
</dbReference>
<gene>
    <name evidence="1" type="ORF">CRE_01914</name>
</gene>
<dbReference type="Proteomes" id="UP000008281">
    <property type="component" value="Unassembled WGS sequence"/>
</dbReference>
<name>E3LG98_CAERE</name>
<dbReference type="HOGENOM" id="CLU_079160_0_0_1"/>
<reference evidence="1" key="1">
    <citation type="submission" date="2007-07" db="EMBL/GenBank/DDBJ databases">
        <title>PCAP assembly of the Caenorhabditis remanei genome.</title>
        <authorList>
            <consortium name="The Caenorhabditis remanei Sequencing Consortium"/>
            <person name="Wilson R.K."/>
        </authorList>
    </citation>
    <scope>NUCLEOTIDE SEQUENCE [LARGE SCALE GENOMIC DNA]</scope>
    <source>
        <strain evidence="1">PB4641</strain>
    </source>
</reference>
<dbReference type="CTD" id="9821923"/>
<dbReference type="EMBL" id="DS268408">
    <property type="protein sequence ID" value="EFO86021.1"/>
    <property type="molecule type" value="Genomic_DNA"/>
</dbReference>
<organism evidence="2">
    <name type="scientific">Caenorhabditis remanei</name>
    <name type="common">Caenorhabditis vulgaris</name>
    <dbReference type="NCBI Taxonomy" id="31234"/>
    <lineage>
        <taxon>Eukaryota</taxon>
        <taxon>Metazoa</taxon>
        <taxon>Ecdysozoa</taxon>
        <taxon>Nematoda</taxon>
        <taxon>Chromadorea</taxon>
        <taxon>Rhabditida</taxon>
        <taxon>Rhabditina</taxon>
        <taxon>Rhabditomorpha</taxon>
        <taxon>Rhabditoidea</taxon>
        <taxon>Rhabditidae</taxon>
        <taxon>Peloderinae</taxon>
        <taxon>Caenorhabditis</taxon>
    </lineage>
</organism>
<dbReference type="OrthoDB" id="5865780at2759"/>
<proteinExistence type="predicted"/>
<evidence type="ECO:0000313" key="2">
    <source>
        <dbReference type="Proteomes" id="UP000008281"/>
    </source>
</evidence>
<dbReference type="GeneID" id="9821923"/>
<dbReference type="RefSeq" id="XP_003117155.2">
    <property type="nucleotide sequence ID" value="XM_003117107.2"/>
</dbReference>
<accession>E3LG98</accession>
<evidence type="ECO:0000313" key="1">
    <source>
        <dbReference type="EMBL" id="EFO86021.1"/>
    </source>
</evidence>
<dbReference type="OMA" id="SIWIMIL"/>
<sequence>MFDTFHSKTLIGKIWFILQFTLKMTFVPIWAIIEYLAPYTNTRPFYLTHQLFWHILPFSFMFFFYIFCPSENSSPNVKYLFIIWGLFAFFYPFVALEVFRILTKYKPVVQKMIHVILGLFGMIVSIWIMILCVISWQFGFFQMASGFTFLIFLCCMAISYFFFSSCRTNLYICLPSENRPFSGVKSYVILFGIFHILVAVGISFLLKIWPACVCGALLTCSFMYCVDAYSCFFTDSYILCEHRETQSEMKKKLPIDGIIQHVVIREMYSKKKNPEELPEEYQFDDELNLEERWYKEFSPFIVWKCQEDI</sequence>
<keyword evidence="2" id="KW-1185">Reference proteome</keyword>